<protein>
    <submittedName>
        <fullName evidence="1">Uncharacterized protein</fullName>
    </submittedName>
</protein>
<dbReference type="KEGG" id="ptrr:90954721"/>
<proteinExistence type="predicted"/>
<gene>
    <name evidence="1" type="ORF">PtrM4_041650</name>
</gene>
<dbReference type="GeneID" id="90954721"/>
<evidence type="ECO:0000313" key="1">
    <source>
        <dbReference type="EMBL" id="KAF7564731.1"/>
    </source>
</evidence>
<name>A0A5M9KSQ3_9PLEO</name>
<dbReference type="AlphaFoldDB" id="A0A5M9KSQ3"/>
<dbReference type="RefSeq" id="XP_065958991.1">
    <property type="nucleotide sequence ID" value="XM_066104427.1"/>
</dbReference>
<evidence type="ECO:0000313" key="2">
    <source>
        <dbReference type="Proteomes" id="UP000245464"/>
    </source>
</evidence>
<reference evidence="1" key="1">
    <citation type="journal article" date="2018" name="BMC Genomics">
        <title>Comparative genomics of the wheat fungal pathogen Pyrenophora tritici-repentis reveals chromosomal variations and genome plasticity.</title>
        <authorList>
            <person name="Moolhuijzen P."/>
            <person name="See P.T."/>
            <person name="Hane J.K."/>
            <person name="Shi G."/>
            <person name="Liu Z."/>
            <person name="Oliver R.P."/>
            <person name="Moffat C.S."/>
        </authorList>
    </citation>
    <scope>NUCLEOTIDE SEQUENCE [LARGE SCALE GENOMIC DNA]</scope>
    <source>
        <strain evidence="1">M4</strain>
    </source>
</reference>
<organism evidence="1 2">
    <name type="scientific">Pyrenophora tritici-repentis</name>
    <dbReference type="NCBI Taxonomy" id="45151"/>
    <lineage>
        <taxon>Eukaryota</taxon>
        <taxon>Fungi</taxon>
        <taxon>Dikarya</taxon>
        <taxon>Ascomycota</taxon>
        <taxon>Pezizomycotina</taxon>
        <taxon>Dothideomycetes</taxon>
        <taxon>Pleosporomycetidae</taxon>
        <taxon>Pleosporales</taxon>
        <taxon>Pleosporineae</taxon>
        <taxon>Pleosporaceae</taxon>
        <taxon>Pyrenophora</taxon>
    </lineage>
</organism>
<accession>A0A5M9KSQ3</accession>
<dbReference type="Proteomes" id="UP000245464">
    <property type="component" value="Chromosome 10"/>
</dbReference>
<dbReference type="EMBL" id="NQIK02000010">
    <property type="protein sequence ID" value="KAF7564731.1"/>
    <property type="molecule type" value="Genomic_DNA"/>
</dbReference>
<sequence length="34" mass="3446">MEAFARAAAAVAGSNGLLLASSYCNEFRPPGSTD</sequence>
<comment type="caution">
    <text evidence="1">The sequence shown here is derived from an EMBL/GenBank/DDBJ whole genome shotgun (WGS) entry which is preliminary data.</text>
</comment>